<feature type="region of interest" description="Disordered" evidence="1">
    <location>
        <begin position="248"/>
        <end position="316"/>
    </location>
</feature>
<evidence type="ECO:0008006" key="4">
    <source>
        <dbReference type="Google" id="ProtNLM"/>
    </source>
</evidence>
<organism evidence="2 3">
    <name type="scientific">Phytophthora megakarya</name>
    <dbReference type="NCBI Taxonomy" id="4795"/>
    <lineage>
        <taxon>Eukaryota</taxon>
        <taxon>Sar</taxon>
        <taxon>Stramenopiles</taxon>
        <taxon>Oomycota</taxon>
        <taxon>Peronosporomycetes</taxon>
        <taxon>Peronosporales</taxon>
        <taxon>Peronosporaceae</taxon>
        <taxon>Phytophthora</taxon>
    </lineage>
</organism>
<reference evidence="3" key="1">
    <citation type="submission" date="2017-03" db="EMBL/GenBank/DDBJ databases">
        <title>Phytopthora megakarya and P. palmivora, two closely related causual agents of cacao black pod achieved similar genome size and gene model numbers by different mechanisms.</title>
        <authorList>
            <person name="Ali S."/>
            <person name="Shao J."/>
            <person name="Larry D.J."/>
            <person name="Kronmiller B."/>
            <person name="Shen D."/>
            <person name="Strem M.D."/>
            <person name="Melnick R.L."/>
            <person name="Guiltinan M.J."/>
            <person name="Tyler B.M."/>
            <person name="Meinhardt L.W."/>
            <person name="Bailey B.A."/>
        </authorList>
    </citation>
    <scope>NUCLEOTIDE SEQUENCE [LARGE SCALE GENOMIC DNA]</scope>
    <source>
        <strain evidence="3">zdho120</strain>
    </source>
</reference>
<keyword evidence="3" id="KW-1185">Reference proteome</keyword>
<accession>A0A225USM1</accession>
<name>A0A225USM1_9STRA</name>
<protein>
    <recommendedName>
        <fullName evidence="4">Reverse transcriptase</fullName>
    </recommendedName>
</protein>
<dbReference type="EMBL" id="NBNE01012351">
    <property type="protein sequence ID" value="OWY95901.1"/>
    <property type="molecule type" value="Genomic_DNA"/>
</dbReference>
<dbReference type="Proteomes" id="UP000198211">
    <property type="component" value="Unassembled WGS sequence"/>
</dbReference>
<dbReference type="InterPro" id="IPR043502">
    <property type="entry name" value="DNA/RNA_pol_sf"/>
</dbReference>
<dbReference type="SUPFAM" id="SSF56672">
    <property type="entry name" value="DNA/RNA polymerases"/>
    <property type="match status" value="1"/>
</dbReference>
<dbReference type="AlphaFoldDB" id="A0A225USM1"/>
<evidence type="ECO:0000313" key="2">
    <source>
        <dbReference type="EMBL" id="OWY95901.1"/>
    </source>
</evidence>
<evidence type="ECO:0000313" key="3">
    <source>
        <dbReference type="Proteomes" id="UP000198211"/>
    </source>
</evidence>
<proteinExistence type="predicted"/>
<evidence type="ECO:0000256" key="1">
    <source>
        <dbReference type="SAM" id="MobiDB-lite"/>
    </source>
</evidence>
<sequence>MGAFDTRVRGVGGNVYTTEGRTRIKITFVGYLVYFVHIWIGDLPGQNVILDMEFMILAGVWMDLADDRCASLTRLGSRLYRENVRSVTLERNLRIPVGQSEETASRITLSATEKLWVASGERWVPTVTEGPGRIRYLVISNIGEKILRLDHRLIVGMILDKDKVPQSPRLVSVGSRRYMGVMLDQCLQKLYKVPKKLVVQRSTYPIPRSILHRAEITGINQDLALILALETGSQTQTTDAVQIEVTSLSPEGGHSPTPLTILNADRSLSGDTGGGRKSESMPDQAPDRTCTKNIESKTENPNFQSEIKLASDEDDAIPTVDTRIQRTESTKLHDPSAEEAEPPPTDKIQRAMIRSTTTKVAISQPEISRTISLSFPKLRSQQLRKIEDLQVGNPGSTTHEETEKFRQIIWKKRHILIDMGNTLSPAVRGVFREKVADLIKELLAAEIIRPSTSRLSRLMIYPMPQINNPLEGLDKAWWYCPLDMASGFWVVPMTD</sequence>
<feature type="compositionally biased region" description="Basic and acidic residues" evidence="1">
    <location>
        <begin position="274"/>
        <end position="298"/>
    </location>
</feature>
<comment type="caution">
    <text evidence="2">The sequence shown here is derived from an EMBL/GenBank/DDBJ whole genome shotgun (WGS) entry which is preliminary data.</text>
</comment>
<gene>
    <name evidence="2" type="ORF">PHMEG_00033971</name>
</gene>